<dbReference type="Gene3D" id="2.130.10.80">
    <property type="entry name" value="Galactose oxidase/kelch, beta-propeller"/>
    <property type="match status" value="1"/>
</dbReference>
<feature type="domain" description="Galactose oxidase-like Early set" evidence="2">
    <location>
        <begin position="391"/>
        <end position="485"/>
    </location>
</feature>
<organism evidence="3 4">
    <name type="scientific">Myxococcus stipitatus (strain DSM 14675 / JCM 12634 / Mx s8)</name>
    <dbReference type="NCBI Taxonomy" id="1278073"/>
    <lineage>
        <taxon>Bacteria</taxon>
        <taxon>Pseudomonadati</taxon>
        <taxon>Myxococcota</taxon>
        <taxon>Myxococcia</taxon>
        <taxon>Myxococcales</taxon>
        <taxon>Cystobacterineae</taxon>
        <taxon>Myxococcaceae</taxon>
        <taxon>Myxococcus</taxon>
    </lineage>
</organism>
<dbReference type="KEGG" id="msd:MYSTI_05030"/>
<proteinExistence type="predicted"/>
<dbReference type="EMBL" id="CP004025">
    <property type="protein sequence ID" value="AGC46318.1"/>
    <property type="molecule type" value="Genomic_DNA"/>
</dbReference>
<dbReference type="eggNOG" id="COG5563">
    <property type="taxonomic scope" value="Bacteria"/>
</dbReference>
<evidence type="ECO:0000259" key="2">
    <source>
        <dbReference type="Pfam" id="PF09118"/>
    </source>
</evidence>
<dbReference type="InterPro" id="IPR011043">
    <property type="entry name" value="Gal_Oxase/kelch_b-propeller"/>
</dbReference>
<evidence type="ECO:0000256" key="1">
    <source>
        <dbReference type="SAM" id="MobiDB-lite"/>
    </source>
</evidence>
<dbReference type="InterPro" id="IPR006652">
    <property type="entry name" value="Kelch_1"/>
</dbReference>
<dbReference type="SUPFAM" id="SSF81296">
    <property type="entry name" value="E set domains"/>
    <property type="match status" value="1"/>
</dbReference>
<dbReference type="AlphaFoldDB" id="L7UE31"/>
<dbReference type="PANTHER" id="PTHR32208">
    <property type="entry name" value="SECRETED PROTEIN-RELATED"/>
    <property type="match status" value="1"/>
</dbReference>
<dbReference type="Gene3D" id="2.60.120.260">
    <property type="entry name" value="Galactose-binding domain-like"/>
    <property type="match status" value="2"/>
</dbReference>
<dbReference type="Proteomes" id="UP000011131">
    <property type="component" value="Chromosome"/>
</dbReference>
<dbReference type="InterPro" id="IPR015202">
    <property type="entry name" value="GO-like_E_set"/>
</dbReference>
<dbReference type="Pfam" id="PF09118">
    <property type="entry name" value="GO-like_E_set"/>
    <property type="match status" value="1"/>
</dbReference>
<dbReference type="STRING" id="1278073.MYSTI_05030"/>
<dbReference type="SMART" id="SM00612">
    <property type="entry name" value="Kelch"/>
    <property type="match status" value="3"/>
</dbReference>
<accession>L7UE31</accession>
<dbReference type="InterPro" id="IPR037293">
    <property type="entry name" value="Gal_Oxidase_central_sf"/>
</dbReference>
<feature type="region of interest" description="Disordered" evidence="1">
    <location>
        <begin position="308"/>
        <end position="329"/>
    </location>
</feature>
<keyword evidence="4" id="KW-1185">Reference proteome</keyword>
<dbReference type="SUPFAM" id="SSF49785">
    <property type="entry name" value="Galactose-binding domain-like"/>
    <property type="match status" value="2"/>
</dbReference>
<dbReference type="InterPro" id="IPR014756">
    <property type="entry name" value="Ig_E-set"/>
</dbReference>
<dbReference type="eggNOG" id="COG3055">
    <property type="taxonomic scope" value="Bacteria"/>
</dbReference>
<evidence type="ECO:0000313" key="4">
    <source>
        <dbReference type="Proteomes" id="UP000011131"/>
    </source>
</evidence>
<dbReference type="PANTHER" id="PTHR32208:SF21">
    <property type="entry name" value="LOW QUALITY PROTEIN: ALDEHYDE OXIDASE GLOX-LIKE"/>
    <property type="match status" value="1"/>
</dbReference>
<dbReference type="Gene3D" id="2.60.40.10">
    <property type="entry name" value="Immunoglobulins"/>
    <property type="match status" value="1"/>
</dbReference>
<dbReference type="SUPFAM" id="SSF50965">
    <property type="entry name" value="Galactose oxidase, central domain"/>
    <property type="match status" value="1"/>
</dbReference>
<dbReference type="CDD" id="cd02851">
    <property type="entry name" value="E_set_GO_C"/>
    <property type="match status" value="1"/>
</dbReference>
<dbReference type="InterPro" id="IPR013783">
    <property type="entry name" value="Ig-like_fold"/>
</dbReference>
<gene>
    <name evidence="3" type="ordered locus">MYSTI_05030</name>
</gene>
<reference evidence="3 4" key="1">
    <citation type="journal article" date="2013" name="Genome Announc.">
        <title>Complete genome sequence of Myxococcus stipitatus strain DSM 14675, a fruiting myxobacterium.</title>
        <authorList>
            <person name="Huntley S."/>
            <person name="Kneip S."/>
            <person name="Treuner-Lange A."/>
            <person name="Sogaard-Andersen L."/>
        </authorList>
    </citation>
    <scope>NUCLEOTIDE SEQUENCE [LARGE SCALE GENOMIC DNA]</scope>
    <source>
        <strain evidence="4">DSM 14675 / JCM 12634 / Mx s8</strain>
    </source>
</reference>
<dbReference type="PATRIC" id="fig|1278073.3.peg.5105"/>
<name>L7UE31_MYXSD</name>
<protein>
    <recommendedName>
        <fullName evidence="2">Galactose oxidase-like Early set domain-containing protein</fullName>
    </recommendedName>
</protein>
<dbReference type="InterPro" id="IPR008979">
    <property type="entry name" value="Galactose-bd-like_sf"/>
</dbReference>
<sequence length="925" mass="101102">MAHPGGAYRCPAFRPDPQRGSVMLHSWRVAFLAAWAAVSVAQAQTPDLASVGQWTPVQKWPYSAVHTHVLPTGKVMFFSEFGDGDNPMLWDPQTNGLTALPKAGFNIFCAGHAFMADGRLLVAGGHIMDDSGLPYATIFDPFKLTWTRIPNMNAGRWYPTVTTLPNGDMLVIGGAKEDRSKNLIPQVWQPSKNAWRNLSDASLELMYYPWMFVTPQGKTFMAGYWKPARYLDTEGKGAWSVGPRTSYAHSRNAGSAVMYDEGKVLLTGGDNPPTNNVEVLDLDNSKPTWRTVPPMRYVRRQHNSTVLPDGTVLVTGGHSGPGTDNPKFPRYETELWDPTTEKWTELAPASAYRGYHSTTVLLPDGRVLSAGSKNVKTMQVFSPPYLFRGARPTITSAPGAIAYGANFRVTTPDAASITQATWIRLGSVTHAFDENQRFMRLDFTASNGGLTITAPANANVAPPGHYMLFLLNGQKVPSVAKIIRVGGDGTTPTPNEPPPDSGFTAVAFGAEWKYDDRNVDPGPTWMQPGFNDAAWKKGPAQLGYGEADERTVLTKATPPQPTVYFRRKFTIHGMVEKATLQLIHDDGVAVFLNGTQVYSRLISNPAHASYADGACADNNLSQTTLPASRFVMGDNTLAVMVKQANASSSDLSFDLELKVTTDGMQHDALFFESPNGGETLRPGSVQMLQWMTHGFGVDNVSLQFSADNGANWSTVETRMPNLGFFEWTVPHAETTQGVLRISDPARPDITDKTDTPFTITAIPRFRAITFGEYWKFDDRDVDPGNQWTALGFDDSAWRSGPGKLGYGDGDEHTVLNKTTPSQPTVYFRKKLSLSEAIRSANLRVLHDDGVAVWVNGRRVYSRFADNGLAHGTYASNSLKEPLISTATIDASAFIAGENIIAVMVKQSGADSSDVSFDLELNLEAK</sequence>
<dbReference type="HOGENOM" id="CLU_335495_0_0_7"/>
<evidence type="ECO:0000313" key="3">
    <source>
        <dbReference type="EMBL" id="AGC46318.1"/>
    </source>
</evidence>